<organism evidence="2 3">
    <name type="scientific">Paucimonas lemoignei</name>
    <name type="common">Pseudomonas lemoignei</name>
    <dbReference type="NCBI Taxonomy" id="29443"/>
    <lineage>
        <taxon>Bacteria</taxon>
        <taxon>Pseudomonadati</taxon>
        <taxon>Pseudomonadota</taxon>
        <taxon>Betaproteobacteria</taxon>
        <taxon>Burkholderiales</taxon>
        <taxon>Burkholderiaceae</taxon>
        <taxon>Paucimonas</taxon>
    </lineage>
</organism>
<dbReference type="OrthoDB" id="9791419at2"/>
<dbReference type="AlphaFoldDB" id="A0A4R3HT91"/>
<dbReference type="Gene3D" id="3.30.450.40">
    <property type="match status" value="1"/>
</dbReference>
<accession>A0A4R3HT91</accession>
<dbReference type="PANTHER" id="PTHR33525:SF4">
    <property type="entry name" value="CYCLIC DI-GMP PHOSPHODIESTERASE CDGJ"/>
    <property type="match status" value="1"/>
</dbReference>
<evidence type="ECO:0000313" key="3">
    <source>
        <dbReference type="Proteomes" id="UP000295382"/>
    </source>
</evidence>
<dbReference type="SUPFAM" id="SSF109604">
    <property type="entry name" value="HD-domain/PDEase-like"/>
    <property type="match status" value="1"/>
</dbReference>
<dbReference type="PROSITE" id="PS51833">
    <property type="entry name" value="HDOD"/>
    <property type="match status" value="1"/>
</dbReference>
<reference evidence="2 3" key="1">
    <citation type="submission" date="2019-03" db="EMBL/GenBank/DDBJ databases">
        <title>Genomic Encyclopedia of Type Strains, Phase IV (KMG-IV): sequencing the most valuable type-strain genomes for metagenomic binning, comparative biology and taxonomic classification.</title>
        <authorList>
            <person name="Goeker M."/>
        </authorList>
    </citation>
    <scope>NUCLEOTIDE SEQUENCE [LARGE SCALE GENOMIC DNA]</scope>
    <source>
        <strain evidence="2 3">DSM 7445</strain>
    </source>
</reference>
<keyword evidence="3" id="KW-1185">Reference proteome</keyword>
<name>A0A4R3HT91_PAULE</name>
<gene>
    <name evidence="2" type="ORF">EDC30_11463</name>
</gene>
<evidence type="ECO:0000313" key="2">
    <source>
        <dbReference type="EMBL" id="TCS34034.1"/>
    </source>
</evidence>
<feature type="domain" description="HDOD" evidence="1">
    <location>
        <begin position="46"/>
        <end position="241"/>
    </location>
</feature>
<dbReference type="Proteomes" id="UP000295382">
    <property type="component" value="Unassembled WGS sequence"/>
</dbReference>
<dbReference type="Gene3D" id="1.10.3210.10">
    <property type="entry name" value="Hypothetical protein af1432"/>
    <property type="match status" value="1"/>
</dbReference>
<dbReference type="PANTHER" id="PTHR33525">
    <property type="match status" value="1"/>
</dbReference>
<dbReference type="EMBL" id="SLZQ01000014">
    <property type="protein sequence ID" value="TCS34034.1"/>
    <property type="molecule type" value="Genomic_DNA"/>
</dbReference>
<dbReference type="Pfam" id="PF08668">
    <property type="entry name" value="HDOD"/>
    <property type="match status" value="1"/>
</dbReference>
<dbReference type="InterPro" id="IPR029016">
    <property type="entry name" value="GAF-like_dom_sf"/>
</dbReference>
<dbReference type="InterPro" id="IPR013976">
    <property type="entry name" value="HDOD"/>
</dbReference>
<dbReference type="InterPro" id="IPR052340">
    <property type="entry name" value="RNase_Y/CdgJ"/>
</dbReference>
<evidence type="ECO:0000259" key="1">
    <source>
        <dbReference type="PROSITE" id="PS51833"/>
    </source>
</evidence>
<dbReference type="SUPFAM" id="SSF55781">
    <property type="entry name" value="GAF domain-like"/>
    <property type="match status" value="1"/>
</dbReference>
<protein>
    <submittedName>
        <fullName evidence="2">HDOD domain-containing protein</fullName>
    </submittedName>
</protein>
<comment type="caution">
    <text evidence="2">The sequence shown here is derived from an EMBL/GenBank/DDBJ whole genome shotgun (WGS) entry which is preliminary data.</text>
</comment>
<proteinExistence type="predicted"/>
<sequence>MDKKVLAVANHTGETRAASAQLVQDRDELTAVREELLDKISANGNLPALGSSVSRVVQMASSDDEAVRSLANFIMSDVGLTQKILRLANSVNHRTHAPNSAVTTVSKAIFLLGFETVKTCALGMLLVDRMPGTRASGVRNELLQSLSASMFGRELARRSLHKDAEEAAIAALFKNIGQLLVAAHDHSLYAEINALARDGMPLARAAHQVIGTSFETLSETVMSAWEMPDSIIQSLAPLSGGTLRVARNRQEWIQQVAAFSSAAAKLLAEPEHAGGASALVARFGAALNIDQAKLDQMLASVAEETSALAGQLKLSPVAKVEQNAAKPEASALWRQLEGEDGSIMGLPAEFLLQTADEDDPGQNLARHASGKPINARDLLLTGVQDVTEMMASGRCKPNDLVMLVLETIYRGMGFRFATVCLKDVKTNQFRARISLGENNTALQAGFGFSANVTRDLFHLAMSNDVDLLISDATDPKICDLIPGWHRSLLPDTRSFIVLPLVVQKKPIGFFYADRTVTAMEGVPPDEAAMIKTLKGQVVAALSPR</sequence>